<dbReference type="AlphaFoldDB" id="A0A1L2FV19"/>
<dbReference type="InterPro" id="IPR054585">
    <property type="entry name" value="NDH2-like_C"/>
</dbReference>
<evidence type="ECO:0000256" key="1">
    <source>
        <dbReference type="ARBA" id="ARBA00004137"/>
    </source>
</evidence>
<dbReference type="InterPro" id="IPR002048">
    <property type="entry name" value="EF_hand_dom"/>
</dbReference>
<evidence type="ECO:0000256" key="6">
    <source>
        <dbReference type="ARBA" id="ARBA00022946"/>
    </source>
</evidence>
<feature type="domain" description="EF-hand" evidence="9">
    <location>
        <begin position="414"/>
        <end position="449"/>
    </location>
</feature>
<evidence type="ECO:0000259" key="9">
    <source>
        <dbReference type="PROSITE" id="PS50222"/>
    </source>
</evidence>
<keyword evidence="6" id="KW-0809">Transit peptide</keyword>
<evidence type="ECO:0000256" key="2">
    <source>
        <dbReference type="ARBA" id="ARBA00005272"/>
    </source>
</evidence>
<evidence type="ECO:0000256" key="4">
    <source>
        <dbReference type="ARBA" id="ARBA00022827"/>
    </source>
</evidence>
<keyword evidence="8" id="KW-0520">NAD</keyword>
<dbReference type="PANTHER" id="PTHR43706:SF51">
    <property type="entry name" value="CALCIUM-BINDING EF-HAND DOMAIN-CONTAINING PROTEIN"/>
    <property type="match status" value="1"/>
</dbReference>
<keyword evidence="3" id="KW-0285">Flavoprotein</keyword>
<dbReference type="InterPro" id="IPR018247">
    <property type="entry name" value="EF_Hand_1_Ca_BS"/>
</dbReference>
<evidence type="ECO:0000313" key="10">
    <source>
        <dbReference type="EMBL" id="AOE43311.1"/>
    </source>
</evidence>
<dbReference type="Pfam" id="PF13499">
    <property type="entry name" value="EF-hand_7"/>
    <property type="match status" value="1"/>
</dbReference>
<evidence type="ECO:0000256" key="8">
    <source>
        <dbReference type="ARBA" id="ARBA00023027"/>
    </source>
</evidence>
<dbReference type="InterPro" id="IPR011992">
    <property type="entry name" value="EF-hand-dom_pair"/>
</dbReference>
<organism evidence="10">
    <name type="scientific">Synstelium polycarpum</name>
    <dbReference type="NCBI Taxonomy" id="361085"/>
    <lineage>
        <taxon>Eukaryota</taxon>
        <taxon>Amoebozoa</taxon>
        <taxon>Evosea</taxon>
        <taxon>Eumycetozoa</taxon>
        <taxon>Dictyostelia</taxon>
        <taxon>Synstelium</taxon>
    </lineage>
</organism>
<reference evidence="10" key="1">
    <citation type="submission" date="2016-06" db="EMBL/GenBank/DDBJ databases">
        <title>A core phylogeny of Dictyostelia derived from 50 functionally divergent proteins retrieved from five existing and six newly sequenced genomes.</title>
        <authorList>
            <person name="Singh R."/>
            <person name="Schilde C."/>
            <person name="Gezzard T."/>
            <person name="Schaap P."/>
        </authorList>
    </citation>
    <scope>NUCLEOTIDE SEQUENCE</scope>
    <source>
        <strain evidence="10">OhioWILDS</strain>
    </source>
</reference>
<dbReference type="SUPFAM" id="SSF51905">
    <property type="entry name" value="FAD/NAD(P)-binding domain"/>
    <property type="match status" value="1"/>
</dbReference>
<dbReference type="InterPro" id="IPR045024">
    <property type="entry name" value="NDH-2"/>
</dbReference>
<feature type="domain" description="EF-hand" evidence="9">
    <location>
        <begin position="373"/>
        <end position="408"/>
    </location>
</feature>
<evidence type="ECO:0000256" key="7">
    <source>
        <dbReference type="ARBA" id="ARBA00023002"/>
    </source>
</evidence>
<protein>
    <submittedName>
        <fullName evidence="10">Calcium-binding EF-hand domain-containing protein</fullName>
    </submittedName>
</protein>
<dbReference type="GO" id="GO:0003954">
    <property type="term" value="F:NADH dehydrogenase activity"/>
    <property type="evidence" value="ECO:0007669"/>
    <property type="project" value="InterPro"/>
</dbReference>
<dbReference type="EMBL" id="KX539465">
    <property type="protein sequence ID" value="AOE43311.1"/>
    <property type="molecule type" value="Genomic_DNA"/>
</dbReference>
<dbReference type="GO" id="GO:0005743">
    <property type="term" value="C:mitochondrial inner membrane"/>
    <property type="evidence" value="ECO:0007669"/>
    <property type="project" value="UniProtKB-SubCell"/>
</dbReference>
<dbReference type="CDD" id="cd00051">
    <property type="entry name" value="EFh"/>
    <property type="match status" value="1"/>
</dbReference>
<dbReference type="InterPro" id="IPR036188">
    <property type="entry name" value="FAD/NAD-bd_sf"/>
</dbReference>
<dbReference type="Pfam" id="PF07992">
    <property type="entry name" value="Pyr_redox_2"/>
    <property type="match status" value="1"/>
</dbReference>
<dbReference type="Pfam" id="PF22366">
    <property type="entry name" value="NDH2_C"/>
    <property type="match status" value="1"/>
</dbReference>
<accession>A0A1L2FV19</accession>
<name>A0A1L2FV19_9MYCE</name>
<proteinExistence type="inferred from homology"/>
<dbReference type="SMART" id="SM00054">
    <property type="entry name" value="EFh"/>
    <property type="match status" value="2"/>
</dbReference>
<dbReference type="InterPro" id="IPR023753">
    <property type="entry name" value="FAD/NAD-binding_dom"/>
</dbReference>
<dbReference type="PANTHER" id="PTHR43706">
    <property type="entry name" value="NADH DEHYDROGENASE"/>
    <property type="match status" value="1"/>
</dbReference>
<evidence type="ECO:0000256" key="5">
    <source>
        <dbReference type="ARBA" id="ARBA00022837"/>
    </source>
</evidence>
<evidence type="ECO:0000256" key="3">
    <source>
        <dbReference type="ARBA" id="ARBA00022630"/>
    </source>
</evidence>
<keyword evidence="5" id="KW-0106">Calcium</keyword>
<dbReference type="GO" id="GO:0005509">
    <property type="term" value="F:calcium ion binding"/>
    <property type="evidence" value="ECO:0007669"/>
    <property type="project" value="InterPro"/>
</dbReference>
<comment type="similarity">
    <text evidence="2">Belongs to the NADH dehydrogenase family.</text>
</comment>
<keyword evidence="7" id="KW-0560">Oxidoreductase</keyword>
<dbReference type="PROSITE" id="PS00018">
    <property type="entry name" value="EF_HAND_1"/>
    <property type="match status" value="2"/>
</dbReference>
<dbReference type="PROSITE" id="PS50222">
    <property type="entry name" value="EF_HAND_2"/>
    <property type="match status" value="2"/>
</dbReference>
<dbReference type="SUPFAM" id="SSF47473">
    <property type="entry name" value="EF-hand"/>
    <property type="match status" value="1"/>
</dbReference>
<comment type="subcellular location">
    <subcellularLocation>
        <location evidence="1">Mitochondrion inner membrane</location>
        <topology evidence="1">Peripheral membrane protein</topology>
        <orientation evidence="1">Intermembrane side</orientation>
    </subcellularLocation>
</comment>
<dbReference type="Gene3D" id="3.50.50.100">
    <property type="match status" value="3"/>
</dbReference>
<keyword evidence="4" id="KW-0274">FAD</keyword>
<sequence>MIFRFNWKLFLPFVVGGAMTLGSLAYLESEEELQTPSPLSYISNGVLEKENNGKQRVVVLGTGWASLAFINSVDLNQYDVVVVSPRNVSFSVAQTIDDYKLTHHNSIVFLIYTNLRSIMEPIRRILGRLSVKNGTSFIQAECTEINHQESYIVLDQHPIPWVPRESLRIKQWMLVVLELELWIVLKWHHSQVNQRVYVEIRKLLNFVVVGGGPAGILTFKNNLDYIYDDLVKSFPKMVPFCQISMIQSAEHLLNTYDSRISECMYILITSDITEKEFGRSNIKTLLSSRVTEVKPNKIVVLSKIDKKSYEIPFGICVWATGVGPCKITSKFCDSIPEQKNNRAISTDVFLQVIGVPLKNVYAIGDCSTISQHKLLDHIMEVFKEADADSDDKLTIEELVTLVHNNIPKYPQLRSFTDVLKETFVEFDVNKDGFLQFEEFKHLIEKIDSNLTTLPATAQVANQQGAYLAGAVNSKLSDHVEPFKYKHLGSFAYIGHRNAVADIPGAYTGGGFGVWWAWRSIYLAKQFSFKNKMLVSLDWSKALLFGRDISRV</sequence>